<protein>
    <submittedName>
        <fullName evidence="2">HEPN domain-containing protein</fullName>
    </submittedName>
</protein>
<organism evidence="2 3">
    <name type="scientific">Candidatus Methanodesulfokora washburnensis</name>
    <dbReference type="NCBI Taxonomy" id="2478471"/>
    <lineage>
        <taxon>Archaea</taxon>
        <taxon>Thermoproteota</taxon>
        <taxon>Candidatus Korarchaeia</taxon>
        <taxon>Candidatus Korarchaeia incertae sedis</taxon>
        <taxon>Candidatus Methanodesulfokora</taxon>
    </lineage>
</organism>
<dbReference type="RefSeq" id="WP_125671452.1">
    <property type="nucleotide sequence ID" value="NZ_RCOS01000089.1"/>
</dbReference>
<dbReference type="Pfam" id="PF05168">
    <property type="entry name" value="HEPN"/>
    <property type="match status" value="1"/>
</dbReference>
<feature type="domain" description="HEPN" evidence="1">
    <location>
        <begin position="10"/>
        <end position="119"/>
    </location>
</feature>
<evidence type="ECO:0000313" key="2">
    <source>
        <dbReference type="EMBL" id="RSN74574.1"/>
    </source>
</evidence>
<dbReference type="EMBL" id="RCOS01000089">
    <property type="protein sequence ID" value="RSN74574.1"/>
    <property type="molecule type" value="Genomic_DNA"/>
</dbReference>
<keyword evidence="3" id="KW-1185">Reference proteome</keyword>
<sequence>MSYEEAEILRSRTYSFLRNAKALFNEGEYDLAAFNVEQFCQLLLKYKLLMKTGSYPRTYSIVRLAEYLSKAAGGKLDKFIESEIMFLTKLEDAYIGARYLPRKYERGEVEKLLLFSEKFRRR</sequence>
<comment type="caution">
    <text evidence="2">The sequence shown here is derived from an EMBL/GenBank/DDBJ whole genome shotgun (WGS) entry which is preliminary data.</text>
</comment>
<dbReference type="AlphaFoldDB" id="A0A3R9QEM1"/>
<dbReference type="SMART" id="SM00748">
    <property type="entry name" value="HEPN"/>
    <property type="match status" value="1"/>
</dbReference>
<gene>
    <name evidence="2" type="ORF">D6D85_07825</name>
</gene>
<dbReference type="InterPro" id="IPR007842">
    <property type="entry name" value="HEPN_dom"/>
</dbReference>
<name>A0A3R9QEM1_9CREN</name>
<dbReference type="Gene3D" id="1.20.120.330">
    <property type="entry name" value="Nucleotidyltransferases domain 2"/>
    <property type="match status" value="1"/>
</dbReference>
<reference evidence="2 3" key="1">
    <citation type="submission" date="2018-10" db="EMBL/GenBank/DDBJ databases">
        <title>Co-occurring genomic capacity for anaerobic methane metabolism and dissimilatory sulfite reduction discovered in the Korarchaeota.</title>
        <authorList>
            <person name="Mckay L.J."/>
            <person name="Dlakic M."/>
            <person name="Fields M.W."/>
            <person name="Delmont T.O."/>
            <person name="Eren A.M."/>
            <person name="Jay Z.J."/>
            <person name="Klingelsmith K.B."/>
            <person name="Rusch D.B."/>
            <person name="Inskeep W.P."/>
        </authorList>
    </citation>
    <scope>NUCLEOTIDE SEQUENCE [LARGE SCALE GENOMIC DNA]</scope>
    <source>
        <strain evidence="2 3">MDKW</strain>
    </source>
</reference>
<dbReference type="SUPFAM" id="SSF81593">
    <property type="entry name" value="Nucleotidyltransferase substrate binding subunit/domain"/>
    <property type="match status" value="1"/>
</dbReference>
<dbReference type="Proteomes" id="UP000277582">
    <property type="component" value="Unassembled WGS sequence"/>
</dbReference>
<evidence type="ECO:0000313" key="3">
    <source>
        <dbReference type="Proteomes" id="UP000277582"/>
    </source>
</evidence>
<dbReference type="OrthoDB" id="101044at2157"/>
<evidence type="ECO:0000259" key="1">
    <source>
        <dbReference type="PROSITE" id="PS50910"/>
    </source>
</evidence>
<proteinExistence type="predicted"/>
<dbReference type="PROSITE" id="PS50910">
    <property type="entry name" value="HEPN"/>
    <property type="match status" value="1"/>
</dbReference>
<accession>A0A3R9QEM1</accession>